<gene>
    <name evidence="1" type="ORF">RCL2_000013400</name>
</gene>
<dbReference type="InterPro" id="IPR012337">
    <property type="entry name" value="RNaseH-like_sf"/>
</dbReference>
<evidence type="ECO:0000313" key="2">
    <source>
        <dbReference type="Proteomes" id="UP000615446"/>
    </source>
</evidence>
<dbReference type="GO" id="GO:0003676">
    <property type="term" value="F:nucleic acid binding"/>
    <property type="evidence" value="ECO:0007669"/>
    <property type="project" value="InterPro"/>
</dbReference>
<sequence>MSVQLPLLPIISIDFGETRNLDISKRPVIYIDPQKARDLDRDLALQKLYYRPEGYYRTAEKMQMVCKKARYRFSLTEIKNWLNKQALHQIHKPRPKFIQYASFNNIQFLNEVHQSDTTPMPHDKVSNQIYKYRGVIKDVATRYRCSFALTDKTATQMARAIQKIYDDPNNPLSYSNTFIVDRGTEYMGECRDLLLSYGVRIQYANSKHDAEDFHLPLTDRSRAWVRGLRINDDIYNNTSTRLIDMSPNEAVKKALKGKKIIARHSVKHRRPVGYNEPLLPSYTEVWHLLEPGELEGGRRRATDCNWSSEVFTIDSYLIKENQPILYKLYKGPRRSFVREELQIVLPDTVLPPKYILKN</sequence>
<dbReference type="OrthoDB" id="2379224at2759"/>
<protein>
    <recommendedName>
        <fullName evidence="3">Integrase catalytic domain-containing protein</fullName>
    </recommendedName>
</protein>
<reference evidence="1" key="1">
    <citation type="submission" date="2019-10" db="EMBL/GenBank/DDBJ databases">
        <title>Conservation and host-specific expression of non-tandemly repeated heterogenous ribosome RNA gene in arbuscular mycorrhizal fungi.</title>
        <authorList>
            <person name="Maeda T."/>
            <person name="Kobayashi Y."/>
            <person name="Nakagawa T."/>
            <person name="Ezawa T."/>
            <person name="Yamaguchi K."/>
            <person name="Bino T."/>
            <person name="Nishimoto Y."/>
            <person name="Shigenobu S."/>
            <person name="Kawaguchi M."/>
        </authorList>
    </citation>
    <scope>NUCLEOTIDE SEQUENCE</scope>
    <source>
        <strain evidence="1">HR1</strain>
    </source>
</reference>
<dbReference type="InterPro" id="IPR036397">
    <property type="entry name" value="RNaseH_sf"/>
</dbReference>
<dbReference type="Proteomes" id="UP000615446">
    <property type="component" value="Unassembled WGS sequence"/>
</dbReference>
<comment type="caution">
    <text evidence="1">The sequence shown here is derived from an EMBL/GenBank/DDBJ whole genome shotgun (WGS) entry which is preliminary data.</text>
</comment>
<dbReference type="EMBL" id="BLAL01000003">
    <property type="protein sequence ID" value="GES72574.1"/>
    <property type="molecule type" value="Genomic_DNA"/>
</dbReference>
<evidence type="ECO:0008006" key="3">
    <source>
        <dbReference type="Google" id="ProtNLM"/>
    </source>
</evidence>
<dbReference type="SUPFAM" id="SSF53098">
    <property type="entry name" value="Ribonuclease H-like"/>
    <property type="match status" value="1"/>
</dbReference>
<accession>A0A8H3QCX9</accession>
<evidence type="ECO:0000313" key="1">
    <source>
        <dbReference type="EMBL" id="GES72574.1"/>
    </source>
</evidence>
<proteinExistence type="predicted"/>
<organism evidence="1 2">
    <name type="scientific">Rhizophagus clarus</name>
    <dbReference type="NCBI Taxonomy" id="94130"/>
    <lineage>
        <taxon>Eukaryota</taxon>
        <taxon>Fungi</taxon>
        <taxon>Fungi incertae sedis</taxon>
        <taxon>Mucoromycota</taxon>
        <taxon>Glomeromycotina</taxon>
        <taxon>Glomeromycetes</taxon>
        <taxon>Glomerales</taxon>
        <taxon>Glomeraceae</taxon>
        <taxon>Rhizophagus</taxon>
    </lineage>
</organism>
<dbReference type="Gene3D" id="3.30.420.10">
    <property type="entry name" value="Ribonuclease H-like superfamily/Ribonuclease H"/>
    <property type="match status" value="1"/>
</dbReference>
<dbReference type="AlphaFoldDB" id="A0A8H3QCX9"/>
<name>A0A8H3QCX9_9GLOM</name>